<dbReference type="GO" id="GO:1902201">
    <property type="term" value="P:negative regulation of bacterial-type flagellum-dependent cell motility"/>
    <property type="evidence" value="ECO:0007669"/>
    <property type="project" value="TreeGrafter"/>
</dbReference>
<dbReference type="GO" id="GO:0052621">
    <property type="term" value="F:diguanylate cyclase activity"/>
    <property type="evidence" value="ECO:0007669"/>
    <property type="project" value="TreeGrafter"/>
</dbReference>
<dbReference type="eggNOG" id="COG3706">
    <property type="taxonomic scope" value="Bacteria"/>
</dbReference>
<keyword evidence="6" id="KW-1185">Reference proteome</keyword>
<dbReference type="AlphaFoldDB" id="A0A069RGU4"/>
<dbReference type="InterPro" id="IPR003660">
    <property type="entry name" value="HAMP_dom"/>
</dbReference>
<reference evidence="5 6" key="1">
    <citation type="submission" date="2014-03" db="EMBL/GenBank/DDBJ databases">
        <title>Genome sequence of Clostridium litorale W6, DSM 5388.</title>
        <authorList>
            <person name="Poehlein A."/>
            <person name="Jagirdar A."/>
            <person name="Khonsari B."/>
            <person name="Chibani C.M."/>
            <person name="Gutierrez Gutierrez D.A."/>
            <person name="Davydova E."/>
            <person name="Alghaithi H.S."/>
            <person name="Nair K.P."/>
            <person name="Dhamotharan K."/>
            <person name="Chandran L."/>
            <person name="G W."/>
            <person name="Daniel R."/>
        </authorList>
    </citation>
    <scope>NUCLEOTIDE SEQUENCE [LARGE SCALE GENOMIC DNA]</scope>
    <source>
        <strain evidence="5 6">W6</strain>
    </source>
</reference>
<name>A0A069RGU4_PEPLI</name>
<sequence>MKRLGFSKQIVLLLMSLVVICIALTEVISYNMTSDLNNRLVMENLQTLTDSTYNLIDSSVNVSIKNYLKAIAEKNKNIVELYYGKFMKGELSETEAKQAVANIFETQSIGETGYIYIVDSKGVLVEHPALRGADISNYDFTMMQIEKKEGYMEYLWKNPADDREREKVLYMVYFEPWDYIISVTSYKSDFIDLIDTNDFKDNILSVEIGKTGYMHVMNSQGELIIHPKQQGVSIYDSVDTAGNHFIQEIIKNKNGSIVYPWKNPGELYYRNKIVIYKYYEPMDWYLCSGVYIGEITEPVELMQRKMITVFILIFVVTAVIALIYSRIILKPINQLILAMEKVISGEFDINIDSNRNDEIGRLTNIFNDMIYKVKNYMDRLSVSNSRLEEINETLENKVKERTCQLELLSNQDGLTGLFNRRKLDEYLEQSWTESLELKEPLTLLLIDIDHFKGYNDTYGHPAGDECLKAVAGAINEMSRKEIDFVARYGGEEFLVVLNDTDRDTGVDVAEQIRKAIEDLKIPHISSAVSDYVTASIGACTLSGFENSDLKGFVELTDEALYNAKTAGRNRVKVNSY</sequence>
<accession>A0A069RGU4</accession>
<dbReference type="EMBL" id="JJMM01000004">
    <property type="protein sequence ID" value="KDR96254.1"/>
    <property type="molecule type" value="Genomic_DNA"/>
</dbReference>
<dbReference type="eggNOG" id="COG4564">
    <property type="taxonomic scope" value="Bacteria"/>
</dbReference>
<dbReference type="CDD" id="cd01949">
    <property type="entry name" value="GGDEF"/>
    <property type="match status" value="1"/>
</dbReference>
<dbReference type="FunFam" id="3.30.70.270:FF:000001">
    <property type="entry name" value="Diguanylate cyclase domain protein"/>
    <property type="match status" value="1"/>
</dbReference>
<dbReference type="GO" id="GO:0007165">
    <property type="term" value="P:signal transduction"/>
    <property type="evidence" value="ECO:0007669"/>
    <property type="project" value="InterPro"/>
</dbReference>
<dbReference type="GO" id="GO:0043709">
    <property type="term" value="P:cell adhesion involved in single-species biofilm formation"/>
    <property type="evidence" value="ECO:0007669"/>
    <property type="project" value="TreeGrafter"/>
</dbReference>
<gene>
    <name evidence="5" type="primary">cph2</name>
    <name evidence="5" type="ORF">CLIT_4c00910</name>
</gene>
<organism evidence="5 6">
    <name type="scientific">Peptoclostridium litorale DSM 5388</name>
    <dbReference type="NCBI Taxonomy" id="1121324"/>
    <lineage>
        <taxon>Bacteria</taxon>
        <taxon>Bacillati</taxon>
        <taxon>Bacillota</taxon>
        <taxon>Clostridia</taxon>
        <taxon>Peptostreptococcales</taxon>
        <taxon>Peptoclostridiaceae</taxon>
        <taxon>Peptoclostridium</taxon>
    </lineage>
</organism>
<evidence type="ECO:0000313" key="6">
    <source>
        <dbReference type="Proteomes" id="UP000027946"/>
    </source>
</evidence>
<comment type="caution">
    <text evidence="5">The sequence shown here is derived from an EMBL/GenBank/DDBJ whole genome shotgun (WGS) entry which is preliminary data.</text>
</comment>
<dbReference type="InterPro" id="IPR000160">
    <property type="entry name" value="GGDEF_dom"/>
</dbReference>
<dbReference type="Gene3D" id="6.10.340.10">
    <property type="match status" value="1"/>
</dbReference>
<dbReference type="PANTHER" id="PTHR45138">
    <property type="entry name" value="REGULATORY COMPONENTS OF SENSORY TRANSDUCTION SYSTEM"/>
    <property type="match status" value="1"/>
</dbReference>
<dbReference type="PANTHER" id="PTHR45138:SF9">
    <property type="entry name" value="DIGUANYLATE CYCLASE DGCM-RELATED"/>
    <property type="match status" value="1"/>
</dbReference>
<evidence type="ECO:0000313" key="5">
    <source>
        <dbReference type="EMBL" id="KDR96254.1"/>
    </source>
</evidence>
<keyword evidence="2" id="KW-1133">Transmembrane helix</keyword>
<evidence type="ECO:0000259" key="4">
    <source>
        <dbReference type="PROSITE" id="PS50887"/>
    </source>
</evidence>
<dbReference type="PROSITE" id="PS50885">
    <property type="entry name" value="HAMP"/>
    <property type="match status" value="1"/>
</dbReference>
<dbReference type="Gene3D" id="3.30.450.20">
    <property type="entry name" value="PAS domain"/>
    <property type="match status" value="2"/>
</dbReference>
<dbReference type="Pfam" id="PF00672">
    <property type="entry name" value="HAMP"/>
    <property type="match status" value="1"/>
</dbReference>
<dbReference type="Pfam" id="PF08269">
    <property type="entry name" value="dCache_2"/>
    <property type="match status" value="1"/>
</dbReference>
<proteinExistence type="predicted"/>
<keyword evidence="1" id="KW-0175">Coiled coil</keyword>
<dbReference type="CDD" id="cd06225">
    <property type="entry name" value="HAMP"/>
    <property type="match status" value="1"/>
</dbReference>
<dbReference type="OrthoDB" id="9783388at2"/>
<dbReference type="SMART" id="SM00304">
    <property type="entry name" value="HAMP"/>
    <property type="match status" value="1"/>
</dbReference>
<feature type="transmembrane region" description="Helical" evidence="2">
    <location>
        <begin position="306"/>
        <end position="329"/>
    </location>
</feature>
<dbReference type="PROSITE" id="PS50887">
    <property type="entry name" value="GGDEF"/>
    <property type="match status" value="1"/>
</dbReference>
<dbReference type="InterPro" id="IPR004010">
    <property type="entry name" value="Double_Cache_2"/>
</dbReference>
<evidence type="ECO:0000256" key="2">
    <source>
        <dbReference type="SAM" id="Phobius"/>
    </source>
</evidence>
<dbReference type="SUPFAM" id="SSF158472">
    <property type="entry name" value="HAMP domain-like"/>
    <property type="match status" value="1"/>
</dbReference>
<evidence type="ECO:0000259" key="3">
    <source>
        <dbReference type="PROSITE" id="PS50885"/>
    </source>
</evidence>
<dbReference type="SMART" id="SM00267">
    <property type="entry name" value="GGDEF"/>
    <property type="match status" value="1"/>
</dbReference>
<keyword evidence="2" id="KW-0472">Membrane</keyword>
<dbReference type="InterPro" id="IPR029787">
    <property type="entry name" value="Nucleotide_cyclase"/>
</dbReference>
<dbReference type="Proteomes" id="UP000027946">
    <property type="component" value="Unassembled WGS sequence"/>
</dbReference>
<dbReference type="InterPro" id="IPR050469">
    <property type="entry name" value="Diguanylate_Cyclase"/>
</dbReference>
<dbReference type="STRING" id="1121324.CLIT_4c00910"/>
<feature type="domain" description="HAMP" evidence="3">
    <location>
        <begin position="326"/>
        <end position="378"/>
    </location>
</feature>
<feature type="domain" description="GGDEF" evidence="4">
    <location>
        <begin position="439"/>
        <end position="576"/>
    </location>
</feature>
<protein>
    <submittedName>
        <fullName evidence="5">Phytochrome-like protein Cph2</fullName>
    </submittedName>
</protein>
<evidence type="ECO:0000256" key="1">
    <source>
        <dbReference type="SAM" id="Coils"/>
    </source>
</evidence>
<dbReference type="InterPro" id="IPR043128">
    <property type="entry name" value="Rev_trsase/Diguanyl_cyclase"/>
</dbReference>
<dbReference type="GO" id="GO:0005886">
    <property type="term" value="C:plasma membrane"/>
    <property type="evidence" value="ECO:0007669"/>
    <property type="project" value="TreeGrafter"/>
</dbReference>
<dbReference type="SUPFAM" id="SSF55073">
    <property type="entry name" value="Nucleotide cyclase"/>
    <property type="match status" value="1"/>
</dbReference>
<dbReference type="Gene3D" id="3.30.70.270">
    <property type="match status" value="1"/>
</dbReference>
<dbReference type="NCBIfam" id="TIGR00254">
    <property type="entry name" value="GGDEF"/>
    <property type="match status" value="1"/>
</dbReference>
<dbReference type="RefSeq" id="WP_038261963.1">
    <property type="nucleotide sequence ID" value="NZ_FSRH01000009.1"/>
</dbReference>
<dbReference type="Pfam" id="PF00990">
    <property type="entry name" value="GGDEF"/>
    <property type="match status" value="1"/>
</dbReference>
<feature type="coiled-coil region" evidence="1">
    <location>
        <begin position="377"/>
        <end position="411"/>
    </location>
</feature>
<keyword evidence="2" id="KW-0812">Transmembrane</keyword>
<dbReference type="CDD" id="cd12912">
    <property type="entry name" value="PDC2_MCP_like"/>
    <property type="match status" value="1"/>
</dbReference>